<dbReference type="Proteomes" id="UP001165366">
    <property type="component" value="Unassembled WGS sequence"/>
</dbReference>
<dbReference type="InterPro" id="IPR014756">
    <property type="entry name" value="Ig_E-set"/>
</dbReference>
<evidence type="ECO:0000313" key="2">
    <source>
        <dbReference type="EMBL" id="MCG2589139.1"/>
    </source>
</evidence>
<name>A0ABS9KE47_9BACT</name>
<dbReference type="SUPFAM" id="SSF81296">
    <property type="entry name" value="E set domains"/>
    <property type="match status" value="1"/>
</dbReference>
<proteinExistence type="predicted"/>
<feature type="domain" description="AMP-activated protein kinase glycogen-binding" evidence="1">
    <location>
        <begin position="26"/>
        <end position="97"/>
    </location>
</feature>
<reference evidence="2" key="1">
    <citation type="submission" date="2022-01" db="EMBL/GenBank/DDBJ databases">
        <authorList>
            <person name="Wang Y."/>
        </authorList>
    </citation>
    <scope>NUCLEOTIDE SEQUENCE</scope>
    <source>
        <strain evidence="2">WB101</strain>
    </source>
</reference>
<sequence length="99" mass="11810">MLEKNFTPKRTICKVTFSIPEEWADKEVKLAGDFNEWDKEEDTLEKKKDKWTITKRLKPENTYRFRYLIDGEKWENDDAADKYVPNEFGTEDSVVEIGK</sequence>
<dbReference type="EMBL" id="JAKLWS010000012">
    <property type="protein sequence ID" value="MCG2589139.1"/>
    <property type="molecule type" value="Genomic_DNA"/>
</dbReference>
<gene>
    <name evidence="2" type="ORF">L6773_11210</name>
</gene>
<dbReference type="InterPro" id="IPR013783">
    <property type="entry name" value="Ig-like_fold"/>
</dbReference>
<evidence type="ECO:0000313" key="3">
    <source>
        <dbReference type="Proteomes" id="UP001165366"/>
    </source>
</evidence>
<reference evidence="2" key="2">
    <citation type="submission" date="2024-05" db="EMBL/GenBank/DDBJ databases">
        <title>Rhodohalobacter halophilus gen. nov., sp. nov., a moderately halophilic member of the family Balneolaceae.</title>
        <authorList>
            <person name="Xia J."/>
        </authorList>
    </citation>
    <scope>NUCLEOTIDE SEQUENCE</scope>
    <source>
        <strain evidence="2">WB101</strain>
    </source>
</reference>
<dbReference type="RefSeq" id="WP_237854481.1">
    <property type="nucleotide sequence ID" value="NZ_JAKLWS010000012.1"/>
</dbReference>
<dbReference type="Gene3D" id="2.60.40.10">
    <property type="entry name" value="Immunoglobulins"/>
    <property type="match status" value="1"/>
</dbReference>
<dbReference type="InterPro" id="IPR032640">
    <property type="entry name" value="AMPK1_CBM"/>
</dbReference>
<comment type="caution">
    <text evidence="2">The sequence shown here is derived from an EMBL/GenBank/DDBJ whole genome shotgun (WGS) entry which is preliminary data.</text>
</comment>
<accession>A0ABS9KE47</accession>
<keyword evidence="3" id="KW-1185">Reference proteome</keyword>
<dbReference type="Pfam" id="PF16561">
    <property type="entry name" value="AMPK1_CBM"/>
    <property type="match status" value="1"/>
</dbReference>
<evidence type="ECO:0000259" key="1">
    <source>
        <dbReference type="Pfam" id="PF16561"/>
    </source>
</evidence>
<dbReference type="CDD" id="cd07184">
    <property type="entry name" value="E_set_Isoamylase_like_N"/>
    <property type="match status" value="1"/>
</dbReference>
<protein>
    <submittedName>
        <fullName evidence="2">Isoamylase early set domain-containing protein</fullName>
    </submittedName>
</protein>
<organism evidence="2 3">
    <name type="scientific">Rhodohalobacter sulfatireducens</name>
    <dbReference type="NCBI Taxonomy" id="2911366"/>
    <lineage>
        <taxon>Bacteria</taxon>
        <taxon>Pseudomonadati</taxon>
        <taxon>Balneolota</taxon>
        <taxon>Balneolia</taxon>
        <taxon>Balneolales</taxon>
        <taxon>Balneolaceae</taxon>
        <taxon>Rhodohalobacter</taxon>
    </lineage>
</organism>